<dbReference type="EMBL" id="JACMYC010000002">
    <property type="protein sequence ID" value="MBC2959610.1"/>
    <property type="molecule type" value="Genomic_DNA"/>
</dbReference>
<reference evidence="2 3" key="1">
    <citation type="submission" date="2020-08" db="EMBL/GenBank/DDBJ databases">
        <title>novel species in genus Nocardioides.</title>
        <authorList>
            <person name="Zhang G."/>
        </authorList>
    </citation>
    <scope>NUCLEOTIDE SEQUENCE [LARGE SCALE GENOMIC DNA]</scope>
    <source>
        <strain evidence="2 3">SC8A-24</strain>
    </source>
</reference>
<dbReference type="RefSeq" id="WP_186344861.1">
    <property type="nucleotide sequence ID" value="NZ_BMMR01000002.1"/>
</dbReference>
<gene>
    <name evidence="2" type="ORF">H7344_04805</name>
</gene>
<comment type="caution">
    <text evidence="2">The sequence shown here is derived from an EMBL/GenBank/DDBJ whole genome shotgun (WGS) entry which is preliminary data.</text>
</comment>
<feature type="domain" description="Spore protein YkvP/CgeB glycosyl transferase-like" evidence="1">
    <location>
        <begin position="475"/>
        <end position="613"/>
    </location>
</feature>
<accession>A0ABR6U5A0</accession>
<evidence type="ECO:0000313" key="3">
    <source>
        <dbReference type="Proteomes" id="UP000604001"/>
    </source>
</evidence>
<dbReference type="Proteomes" id="UP000604001">
    <property type="component" value="Unassembled WGS sequence"/>
</dbReference>
<name>A0ABR6U5A0_9ACTN</name>
<protein>
    <recommendedName>
        <fullName evidence="1">Spore protein YkvP/CgeB glycosyl transferase-like domain-containing protein</fullName>
    </recommendedName>
</protein>
<dbReference type="Pfam" id="PF13524">
    <property type="entry name" value="Glyco_trans_1_2"/>
    <property type="match status" value="1"/>
</dbReference>
<evidence type="ECO:0000259" key="1">
    <source>
        <dbReference type="Pfam" id="PF13524"/>
    </source>
</evidence>
<evidence type="ECO:0000313" key="2">
    <source>
        <dbReference type="EMBL" id="MBC2959610.1"/>
    </source>
</evidence>
<organism evidence="2 3">
    <name type="scientific">Nocardioides deserti</name>
    <dbReference type="NCBI Taxonomy" id="1588644"/>
    <lineage>
        <taxon>Bacteria</taxon>
        <taxon>Bacillati</taxon>
        <taxon>Actinomycetota</taxon>
        <taxon>Actinomycetes</taxon>
        <taxon>Propionibacteriales</taxon>
        <taxon>Nocardioidaceae</taxon>
        <taxon>Nocardioides</taxon>
    </lineage>
</organism>
<proteinExistence type="predicted"/>
<dbReference type="InterPro" id="IPR055259">
    <property type="entry name" value="YkvP/CgeB_Glyco_trans-like"/>
</dbReference>
<sequence>MPPRTSETEAIAIVAASPLLDVEWYAAQAGRAFGSRAEAAEHWVRHRPEGATPHPLFEPAWLYPRGRWAKHAPDPLSFWLADPEERQRSPHPLVDPDVTGPLEDWLRTDDAARLLERMAQPQERDAPAQVSVVVEVEDLARAVSWARHLARKPDVCAQLVTDDRTATRILAAVVADLPTVRVVADPEPAAVVVDVRPEVRPPRWAWLPPLLAALEDDAVAVAQPLLLAPDFTIGAGPLAGLPVDDAVRAAHVPLAAPWPGAHALRTGRRGEVRLVPESRLVLAGESRSVVVTTGSDDGLWRAAGFEAPGRPLRVRDGLADGHRSLRWSIDIAAPAAPRGQRWGDWHFARSLAAALERRGQWVAIDHPETRARRTRELDDVTLVLRGLERVEPPAHTATLLWVISHPELVTPGELATYDAAFAASATWAARHGIEPLPQCTDTTRFHPDVDGWAPARGPRALFVGNSRGELRSSVAAAQRTGLDLTVIGQGWPDDVPVAADHVANDELGALYASAGIVLNDHWEDMRAEGFVSNRVLDVLATGGRLLSDDVAGLADVLGDAAAAVRVWRTDEEFRALTTGDPDEHWPDAAARRRTAERVVAEHSFDARAATLLDRALALVDSRP</sequence>
<keyword evidence="3" id="KW-1185">Reference proteome</keyword>